<protein>
    <submittedName>
        <fullName evidence="1">Uncharacterized protein</fullName>
    </submittedName>
</protein>
<dbReference type="Proteomes" id="UP001190700">
    <property type="component" value="Unassembled WGS sequence"/>
</dbReference>
<proteinExistence type="predicted"/>
<evidence type="ECO:0000313" key="1">
    <source>
        <dbReference type="EMBL" id="KAK3246672.1"/>
    </source>
</evidence>
<keyword evidence="2" id="KW-1185">Reference proteome</keyword>
<reference evidence="1 2" key="1">
    <citation type="journal article" date="2015" name="Genome Biol. Evol.">
        <title>Comparative Genomics of a Bacterivorous Green Alga Reveals Evolutionary Causalities and Consequences of Phago-Mixotrophic Mode of Nutrition.</title>
        <authorList>
            <person name="Burns J.A."/>
            <person name="Paasch A."/>
            <person name="Narechania A."/>
            <person name="Kim E."/>
        </authorList>
    </citation>
    <scope>NUCLEOTIDE SEQUENCE [LARGE SCALE GENOMIC DNA]</scope>
    <source>
        <strain evidence="1 2">PLY_AMNH</strain>
    </source>
</reference>
<name>A0AAE0C3I5_9CHLO</name>
<evidence type="ECO:0000313" key="2">
    <source>
        <dbReference type="Proteomes" id="UP001190700"/>
    </source>
</evidence>
<sequence>MYSSSRPSSTGVVTKTPVSLKKSKADGAFVDDVGLERRVEVPTIRRLPIVDDGDSREAEGEGEGVPFVRAARSADAKPVRRAEAIAGFKYGGSSGKNGSQM</sequence>
<accession>A0AAE0C3I5</accession>
<comment type="caution">
    <text evidence="1">The sequence shown here is derived from an EMBL/GenBank/DDBJ whole genome shotgun (WGS) entry which is preliminary data.</text>
</comment>
<gene>
    <name evidence="1" type="ORF">CYMTET_43799</name>
</gene>
<organism evidence="1 2">
    <name type="scientific">Cymbomonas tetramitiformis</name>
    <dbReference type="NCBI Taxonomy" id="36881"/>
    <lineage>
        <taxon>Eukaryota</taxon>
        <taxon>Viridiplantae</taxon>
        <taxon>Chlorophyta</taxon>
        <taxon>Pyramimonadophyceae</taxon>
        <taxon>Pyramimonadales</taxon>
        <taxon>Pyramimonadaceae</taxon>
        <taxon>Cymbomonas</taxon>
    </lineage>
</organism>
<dbReference type="EMBL" id="LGRX02029574">
    <property type="protein sequence ID" value="KAK3246672.1"/>
    <property type="molecule type" value="Genomic_DNA"/>
</dbReference>
<dbReference type="AlphaFoldDB" id="A0AAE0C3I5"/>